<accession>A0ABU9TAI2</accession>
<name>A0ABU9TAI2_9HYPH</name>
<protein>
    <submittedName>
        <fullName evidence="1">MmcB family DNA repair protein</fullName>
    </submittedName>
</protein>
<organism evidence="1 2">
    <name type="scientific">Ahrensia kielensis</name>
    <dbReference type="NCBI Taxonomy" id="76980"/>
    <lineage>
        <taxon>Bacteria</taxon>
        <taxon>Pseudomonadati</taxon>
        <taxon>Pseudomonadota</taxon>
        <taxon>Alphaproteobacteria</taxon>
        <taxon>Hyphomicrobiales</taxon>
        <taxon>Ahrensiaceae</taxon>
        <taxon>Ahrensia</taxon>
    </lineage>
</organism>
<sequence>MPIISPHKTNPLIDGRQSDRALAVRRGVQKLLSQMGAAHVPELTLANGRRADLAAIFRDGTIWIIEIKSSAEDIKSDHKWPDYFDYCDQLFFATLDDVPQSLFPNDAGFMLADARGAAIIEDCPVQKLNAARRKAITLRFAQFAAKRLHLAELAGYNVVPEQN</sequence>
<dbReference type="PIRSF" id="PIRSF031796">
    <property type="entry name" value="UPC031796"/>
    <property type="match status" value="1"/>
</dbReference>
<dbReference type="Proteomes" id="UP001477870">
    <property type="component" value="Unassembled WGS sequence"/>
</dbReference>
<dbReference type="EMBL" id="JBBMQO010000008">
    <property type="protein sequence ID" value="MEM5502773.1"/>
    <property type="molecule type" value="Genomic_DNA"/>
</dbReference>
<evidence type="ECO:0000313" key="1">
    <source>
        <dbReference type="EMBL" id="MEM5502773.1"/>
    </source>
</evidence>
<dbReference type="InterPro" id="IPR009394">
    <property type="entry name" value="MmcB-like"/>
</dbReference>
<dbReference type="Pfam" id="PF06319">
    <property type="entry name" value="MmcB-like"/>
    <property type="match status" value="1"/>
</dbReference>
<comment type="caution">
    <text evidence="1">The sequence shown here is derived from an EMBL/GenBank/DDBJ whole genome shotgun (WGS) entry which is preliminary data.</text>
</comment>
<reference evidence="1 2" key="1">
    <citation type="submission" date="2024-03" db="EMBL/GenBank/DDBJ databases">
        <title>Community enrichment and isolation of bacterial strains for fucoidan degradation.</title>
        <authorList>
            <person name="Sichert A."/>
        </authorList>
    </citation>
    <scope>NUCLEOTIDE SEQUENCE [LARGE SCALE GENOMIC DNA]</scope>
    <source>
        <strain evidence="1 2">AS62</strain>
    </source>
</reference>
<dbReference type="RefSeq" id="WP_018688941.1">
    <property type="nucleotide sequence ID" value="NZ_JBBMQO010000008.1"/>
</dbReference>
<gene>
    <name evidence="1" type="ORF">WNY59_14370</name>
</gene>
<keyword evidence="2" id="KW-1185">Reference proteome</keyword>
<evidence type="ECO:0000313" key="2">
    <source>
        <dbReference type="Proteomes" id="UP001477870"/>
    </source>
</evidence>
<proteinExistence type="predicted"/>